<dbReference type="AlphaFoldDB" id="A0A8X6Q489"/>
<keyword evidence="2" id="KW-1185">Reference proteome</keyword>
<dbReference type="EMBL" id="BMAW01027963">
    <property type="protein sequence ID" value="GFU04868.1"/>
    <property type="molecule type" value="Genomic_DNA"/>
</dbReference>
<organism evidence="1 2">
    <name type="scientific">Nephila pilipes</name>
    <name type="common">Giant wood spider</name>
    <name type="synonym">Nephila maculata</name>
    <dbReference type="NCBI Taxonomy" id="299642"/>
    <lineage>
        <taxon>Eukaryota</taxon>
        <taxon>Metazoa</taxon>
        <taxon>Ecdysozoa</taxon>
        <taxon>Arthropoda</taxon>
        <taxon>Chelicerata</taxon>
        <taxon>Arachnida</taxon>
        <taxon>Araneae</taxon>
        <taxon>Araneomorphae</taxon>
        <taxon>Entelegynae</taxon>
        <taxon>Araneoidea</taxon>
        <taxon>Nephilidae</taxon>
        <taxon>Nephila</taxon>
    </lineage>
</organism>
<name>A0A8X6Q489_NEPPI</name>
<comment type="caution">
    <text evidence="1">The sequence shown here is derived from an EMBL/GenBank/DDBJ whole genome shotgun (WGS) entry which is preliminary data.</text>
</comment>
<dbReference type="Proteomes" id="UP000887013">
    <property type="component" value="Unassembled WGS sequence"/>
</dbReference>
<sequence>MSFTCQNPVKKNTQRLTNSISCRKQGKWIYINTREQARVFLRTHSNNDFPRPLASNEQPHFLSAILCPELRLITGTLSINTCTEPLDDVLCQWNLVDKSHADLVTDRRRREREMGRVRAKNTNSPRAYMLIGGGRGGAATRARRIIDSGMPSRPGLRRIEQDWRRVEMGM</sequence>
<proteinExistence type="predicted"/>
<protein>
    <submittedName>
        <fullName evidence="1">Uncharacterized protein</fullName>
    </submittedName>
</protein>
<reference evidence="1" key="1">
    <citation type="submission" date="2020-08" db="EMBL/GenBank/DDBJ databases">
        <title>Multicomponent nature underlies the extraordinary mechanical properties of spider dragline silk.</title>
        <authorList>
            <person name="Kono N."/>
            <person name="Nakamura H."/>
            <person name="Mori M."/>
            <person name="Yoshida Y."/>
            <person name="Ohtoshi R."/>
            <person name="Malay A.D."/>
            <person name="Moran D.A.P."/>
            <person name="Tomita M."/>
            <person name="Numata K."/>
            <person name="Arakawa K."/>
        </authorList>
    </citation>
    <scope>NUCLEOTIDE SEQUENCE</scope>
</reference>
<evidence type="ECO:0000313" key="1">
    <source>
        <dbReference type="EMBL" id="GFU04868.1"/>
    </source>
</evidence>
<evidence type="ECO:0000313" key="2">
    <source>
        <dbReference type="Proteomes" id="UP000887013"/>
    </source>
</evidence>
<gene>
    <name evidence="1" type="ORF">NPIL_8551</name>
</gene>
<accession>A0A8X6Q489</accession>